<dbReference type="Gene3D" id="2.30.42.10">
    <property type="match status" value="1"/>
</dbReference>
<dbReference type="HOGENOM" id="CLU_022755_0_1_4"/>
<dbReference type="EC" id="3.4.11.-" evidence="2"/>
<dbReference type="InterPro" id="IPR027268">
    <property type="entry name" value="Peptidase_M4/M1_CTD_sf"/>
</dbReference>
<keyword evidence="2" id="KW-0378">Hydrolase</keyword>
<dbReference type="Pfam" id="PF17899">
    <property type="entry name" value="Peptidase_M61_N"/>
    <property type="match status" value="1"/>
</dbReference>
<dbReference type="RefSeq" id="WP_003783891.1">
    <property type="nucleotide sequence ID" value="NZ_GL870929.1"/>
</dbReference>
<dbReference type="STRING" id="888741.HMPREF9098_1901"/>
<keyword evidence="2" id="KW-0031">Aminopeptidase</keyword>
<dbReference type="Proteomes" id="UP000004088">
    <property type="component" value="Unassembled WGS sequence"/>
</dbReference>
<dbReference type="SUPFAM" id="SSF55486">
    <property type="entry name" value="Metalloproteases ('zincins'), catalytic domain"/>
    <property type="match status" value="1"/>
</dbReference>
<dbReference type="PIRSF" id="PIRSF016493">
    <property type="entry name" value="Glycyl_aminpptds"/>
    <property type="match status" value="1"/>
</dbReference>
<dbReference type="Gene3D" id="2.60.40.3650">
    <property type="match status" value="1"/>
</dbReference>
<evidence type="ECO:0000313" key="2">
    <source>
        <dbReference type="EMBL" id="EGC16704.1"/>
    </source>
</evidence>
<dbReference type="InterPro" id="IPR036034">
    <property type="entry name" value="PDZ_sf"/>
</dbReference>
<keyword evidence="2" id="KW-0645">Protease</keyword>
<dbReference type="InterPro" id="IPR001478">
    <property type="entry name" value="PDZ"/>
</dbReference>
<proteinExistence type="predicted"/>
<dbReference type="Gene3D" id="1.10.390.10">
    <property type="entry name" value="Neutral Protease Domain 2"/>
    <property type="match status" value="1"/>
</dbReference>
<sequence>MLHYAITAVPERHQWHISLTYRREEKSSLHLLQMANWTPGSYMVRDFSRHVMQVQAACNGQPAAVQSIDKNTWRLPDSAGEWKIDYIVYANDLSCRASLLDNERGFFDGACLFLTDPDRHHEACEITLHLPDAWHIQTTLPQQSPRVFTAQNYAELIDHPFEMGAQIEVLHFEAHGIPHRIALSGHYPDFDRERLIADVKTICAYEIALFKQPAPFSEYLFLLHLGDKIYGGLEHISSTALHADRWALPAHDAGREPDAAYTELLGLIAHEYFHAWNVKSIKPTKFQPYDLNAEVYTEQLWAYEGITSYYDDLILVRSGVIGIENYLTLLAKNLTRVQRTGGRQYQTLAQSSFAAWHKYYKQDENSPNAIVSYYQQGAIAALCLDLHIRRQSPHSLDSVMQQLYARYRATGKGTDKGQWQQLAQEFTQLDLHDFFQRALYSTEDLPTAECLKQAGLALHWLPAPAAETGSCGTEAPPMVQAACDVGGRFTQQADGALITHVFNGGALERAGLKPKDKIIAVNGFACRDTTAQLLTRIGDEHQVHYFRDGMLHTACVQVQAALPQTAYLHIVSPDLLAAWLYG</sequence>
<dbReference type="SUPFAM" id="SSF50156">
    <property type="entry name" value="PDZ domain-like"/>
    <property type="match status" value="1"/>
</dbReference>
<accession>F0F1B6</accession>
<comment type="caution">
    <text evidence="2">The sequence shown here is derived from an EMBL/GenBank/DDBJ whole genome shotgun (WGS) entry which is preliminary data.</text>
</comment>
<dbReference type="PROSITE" id="PS50106">
    <property type="entry name" value="PDZ"/>
    <property type="match status" value="1"/>
</dbReference>
<feature type="domain" description="PDZ" evidence="1">
    <location>
        <begin position="485"/>
        <end position="549"/>
    </location>
</feature>
<reference evidence="2 3" key="1">
    <citation type="submission" date="2011-01" db="EMBL/GenBank/DDBJ databases">
        <authorList>
            <person name="Muzny D."/>
            <person name="Qin X."/>
            <person name="Deng J."/>
            <person name="Jiang H."/>
            <person name="Liu Y."/>
            <person name="Qu J."/>
            <person name="Song X.-Z."/>
            <person name="Zhang L."/>
            <person name="Thornton R."/>
            <person name="Coyle M."/>
            <person name="Francisco L."/>
            <person name="Jackson L."/>
            <person name="Javaid M."/>
            <person name="Korchina V."/>
            <person name="Kovar C."/>
            <person name="Mata R."/>
            <person name="Mathew T."/>
            <person name="Ngo R."/>
            <person name="Nguyen L."/>
            <person name="Nguyen N."/>
            <person name="Okwuonu G."/>
            <person name="Ongeri F."/>
            <person name="Pham C."/>
            <person name="Simmons D."/>
            <person name="Wilczek-Boney K."/>
            <person name="Hale W."/>
            <person name="Jakkamsetti A."/>
            <person name="Pham P."/>
            <person name="Ruth R."/>
            <person name="San Lucas F."/>
            <person name="Warren J."/>
            <person name="Zhang J."/>
            <person name="Zhao Z."/>
            <person name="Zhou C."/>
            <person name="Zhu D."/>
            <person name="Lee S."/>
            <person name="Bess C."/>
            <person name="Blankenburg K."/>
            <person name="Forbes L."/>
            <person name="Fu Q."/>
            <person name="Gubbala S."/>
            <person name="Hirani K."/>
            <person name="Jayaseelan J.C."/>
            <person name="Lara F."/>
            <person name="Munidasa M."/>
            <person name="Palculict T."/>
            <person name="Patil S."/>
            <person name="Pu L.-L."/>
            <person name="Saada N."/>
            <person name="Tang L."/>
            <person name="Weissenberger G."/>
            <person name="Zhu Y."/>
            <person name="Hemphill L."/>
            <person name="Shang Y."/>
            <person name="Youmans B."/>
            <person name="Ayvaz T."/>
            <person name="Ross M."/>
            <person name="Santibanez J."/>
            <person name="Aqrawi P."/>
            <person name="Gross S."/>
            <person name="Joshi V."/>
            <person name="Fowler G."/>
            <person name="Nazareth L."/>
            <person name="Reid J."/>
            <person name="Worley K."/>
            <person name="Petrosino J."/>
            <person name="Highlander S."/>
            <person name="Gibbs R."/>
        </authorList>
    </citation>
    <scope>NUCLEOTIDE SEQUENCE [LARGE SCALE GENOMIC DNA]</scope>
    <source>
        <strain evidence="2 3">ATCC 33394</strain>
    </source>
</reference>
<evidence type="ECO:0000259" key="1">
    <source>
        <dbReference type="PROSITE" id="PS50106"/>
    </source>
</evidence>
<protein>
    <submittedName>
        <fullName evidence="2">Peptidase, M61 family</fullName>
        <ecNumber evidence="2">3.4.11.-</ecNumber>
    </submittedName>
</protein>
<name>F0F1B6_9NEIS</name>
<organism evidence="2 3">
    <name type="scientific">Kingella denitrificans ATCC 33394</name>
    <dbReference type="NCBI Taxonomy" id="888741"/>
    <lineage>
        <taxon>Bacteria</taxon>
        <taxon>Pseudomonadati</taxon>
        <taxon>Pseudomonadota</taxon>
        <taxon>Betaproteobacteria</taxon>
        <taxon>Neisseriales</taxon>
        <taxon>Neisseriaceae</taxon>
        <taxon>Kingella</taxon>
    </lineage>
</organism>
<dbReference type="EMBL" id="AEWV01000039">
    <property type="protein sequence ID" value="EGC16704.1"/>
    <property type="molecule type" value="Genomic_DNA"/>
</dbReference>
<dbReference type="InterPro" id="IPR007963">
    <property type="entry name" value="Peptidase_M61_catalytic"/>
</dbReference>
<keyword evidence="3" id="KW-1185">Reference proteome</keyword>
<evidence type="ECO:0000313" key="3">
    <source>
        <dbReference type="Proteomes" id="UP000004088"/>
    </source>
</evidence>
<dbReference type="InterPro" id="IPR024191">
    <property type="entry name" value="Peptidase_M61"/>
</dbReference>
<dbReference type="InterPro" id="IPR040756">
    <property type="entry name" value="Peptidase_M61_N"/>
</dbReference>
<gene>
    <name evidence="2" type="ORF">HMPREF9098_1901</name>
</gene>
<dbReference type="AlphaFoldDB" id="F0F1B6"/>
<dbReference type="Pfam" id="PF05299">
    <property type="entry name" value="Peptidase_M61"/>
    <property type="match status" value="1"/>
</dbReference>
<dbReference type="GO" id="GO:0004177">
    <property type="term" value="F:aminopeptidase activity"/>
    <property type="evidence" value="ECO:0007669"/>
    <property type="project" value="UniProtKB-KW"/>
</dbReference>